<dbReference type="SUPFAM" id="SSF53098">
    <property type="entry name" value="Ribonuclease H-like"/>
    <property type="match status" value="1"/>
</dbReference>
<keyword evidence="5" id="KW-0539">Nucleus</keyword>
<comment type="caution">
    <text evidence="6">The sequence shown here is derived from an EMBL/GenBank/DDBJ whole genome shotgun (WGS) entry which is preliminary data.</text>
</comment>
<dbReference type="InterPro" id="IPR052035">
    <property type="entry name" value="ZnF_BED_domain_contain"/>
</dbReference>
<keyword evidence="3" id="KW-0863">Zinc-finger</keyword>
<keyword evidence="7" id="KW-1185">Reference proteome</keyword>
<evidence type="ECO:0008006" key="8">
    <source>
        <dbReference type="Google" id="ProtNLM"/>
    </source>
</evidence>
<reference evidence="6 7" key="1">
    <citation type="submission" date="2018-10" db="EMBL/GenBank/DDBJ databases">
        <title>A high-quality apple genome assembly.</title>
        <authorList>
            <person name="Hu J."/>
        </authorList>
    </citation>
    <scope>NUCLEOTIDE SEQUENCE [LARGE SCALE GENOMIC DNA]</scope>
    <source>
        <strain evidence="7">cv. HFTH1</strain>
        <tissue evidence="6">Young leaf</tissue>
    </source>
</reference>
<gene>
    <name evidence="6" type="ORF">DVH24_003504</name>
</gene>
<dbReference type="InterPro" id="IPR012337">
    <property type="entry name" value="RNaseH-like_sf"/>
</dbReference>
<dbReference type="GO" id="GO:0005634">
    <property type="term" value="C:nucleus"/>
    <property type="evidence" value="ECO:0007669"/>
    <property type="project" value="UniProtKB-SubCell"/>
</dbReference>
<accession>A0A498II12</accession>
<evidence type="ECO:0000256" key="1">
    <source>
        <dbReference type="ARBA" id="ARBA00004123"/>
    </source>
</evidence>
<dbReference type="PANTHER" id="PTHR46481:SF10">
    <property type="entry name" value="ZINC FINGER BED DOMAIN-CONTAINING PROTEIN 39"/>
    <property type="match status" value="1"/>
</dbReference>
<dbReference type="GO" id="GO:0008270">
    <property type="term" value="F:zinc ion binding"/>
    <property type="evidence" value="ECO:0007669"/>
    <property type="project" value="UniProtKB-KW"/>
</dbReference>
<dbReference type="Proteomes" id="UP000290289">
    <property type="component" value="Chromosome 11"/>
</dbReference>
<organism evidence="6 7">
    <name type="scientific">Malus domestica</name>
    <name type="common">Apple</name>
    <name type="synonym">Pyrus malus</name>
    <dbReference type="NCBI Taxonomy" id="3750"/>
    <lineage>
        <taxon>Eukaryota</taxon>
        <taxon>Viridiplantae</taxon>
        <taxon>Streptophyta</taxon>
        <taxon>Embryophyta</taxon>
        <taxon>Tracheophyta</taxon>
        <taxon>Spermatophyta</taxon>
        <taxon>Magnoliopsida</taxon>
        <taxon>eudicotyledons</taxon>
        <taxon>Gunneridae</taxon>
        <taxon>Pentapetalae</taxon>
        <taxon>rosids</taxon>
        <taxon>fabids</taxon>
        <taxon>Rosales</taxon>
        <taxon>Rosaceae</taxon>
        <taxon>Amygdaloideae</taxon>
        <taxon>Maleae</taxon>
        <taxon>Malus</taxon>
    </lineage>
</organism>
<comment type="subcellular location">
    <subcellularLocation>
        <location evidence="1">Nucleus</location>
    </subcellularLocation>
</comment>
<proteinExistence type="predicted"/>
<evidence type="ECO:0000313" key="6">
    <source>
        <dbReference type="EMBL" id="RXH83006.1"/>
    </source>
</evidence>
<dbReference type="AlphaFoldDB" id="A0A498II12"/>
<protein>
    <recommendedName>
        <fullName evidence="8">hAT-like transposase RNase-H fold domain-containing protein</fullName>
    </recommendedName>
</protein>
<evidence type="ECO:0000256" key="3">
    <source>
        <dbReference type="ARBA" id="ARBA00022771"/>
    </source>
</evidence>
<evidence type="ECO:0000256" key="5">
    <source>
        <dbReference type="ARBA" id="ARBA00023242"/>
    </source>
</evidence>
<evidence type="ECO:0000256" key="4">
    <source>
        <dbReference type="ARBA" id="ARBA00022833"/>
    </source>
</evidence>
<name>A0A498II12_MALDO</name>
<dbReference type="EMBL" id="RDQH01000337">
    <property type="protein sequence ID" value="RXH83006.1"/>
    <property type="molecule type" value="Genomic_DNA"/>
</dbReference>
<keyword evidence="4" id="KW-0862">Zinc</keyword>
<evidence type="ECO:0000256" key="2">
    <source>
        <dbReference type="ARBA" id="ARBA00022723"/>
    </source>
</evidence>
<sequence>MFFIEKANIKSVTEGLRVSITTNTRTSIRNTNYMVVTSYFLDNNWTLHKRILNFVQITFHKDDGIGRCLEVCLKDWGIDKVFSITIDNASANDTVIAYIKRRLKSNGTVLLDGAHLHMRCACHVLNLNFQLASIVYRDSNC</sequence>
<keyword evidence="2" id="KW-0479">Metal-binding</keyword>
<evidence type="ECO:0000313" key="7">
    <source>
        <dbReference type="Proteomes" id="UP000290289"/>
    </source>
</evidence>
<dbReference type="PANTHER" id="PTHR46481">
    <property type="entry name" value="ZINC FINGER BED DOMAIN-CONTAINING PROTEIN 4"/>
    <property type="match status" value="1"/>
</dbReference>